<evidence type="ECO:0000313" key="3">
    <source>
        <dbReference type="Proteomes" id="UP000095280"/>
    </source>
</evidence>
<dbReference type="WBParaSite" id="maker-unitig_36409-snap-gene-0.2-mRNA-1">
    <property type="protein sequence ID" value="maker-unitig_36409-snap-gene-0.2-mRNA-1"/>
    <property type="gene ID" value="maker-unitig_36409-snap-gene-0.2"/>
</dbReference>
<accession>A0A1I8FJD3</accession>
<reference evidence="4" key="1">
    <citation type="submission" date="2016-11" db="UniProtKB">
        <authorList>
            <consortium name="WormBaseParasite"/>
        </authorList>
    </citation>
    <scope>IDENTIFICATION</scope>
</reference>
<keyword evidence="3" id="KW-1185">Reference proteome</keyword>
<sequence length="341" mass="38302">MKEDQAKESGINRILDRRACRRNKPLSMRLAHSNSPSSPRTRRGKMDHAELAAEMAQIDKIPTPERIRQAKKRRAQQLKRYAQWSKTVDKKARKVRDLTGEDPDRRVKFSQNIVLLEAAARNDVDEALHQCCIDNSETMCRLLLEFNADVNARDTETVDSAACRGHLRPSRHLSIVGITSQPDYDTRLVPEKRMLARPDEGISSRRHPSQPAASYSTGWTRRAPICCTWPCATASCPRHLLAGPGAGAAGHPGQGRLAAGDIAPAGASRERSSRRWRVRGADLEAKLKWRDSARIIKRPDESDVNHGILPTRLQKVYATRPQMQTQLLHQSTGIYFEKSSV</sequence>
<feature type="region of interest" description="Disordered" evidence="2">
    <location>
        <begin position="1"/>
        <end position="46"/>
    </location>
</feature>
<evidence type="ECO:0000313" key="4">
    <source>
        <dbReference type="WBParaSite" id="maker-unitig_36409-snap-gene-0.2-mRNA-1"/>
    </source>
</evidence>
<dbReference type="Gene3D" id="1.25.40.20">
    <property type="entry name" value="Ankyrin repeat-containing domain"/>
    <property type="match status" value="1"/>
</dbReference>
<organism evidence="3 4">
    <name type="scientific">Macrostomum lignano</name>
    <dbReference type="NCBI Taxonomy" id="282301"/>
    <lineage>
        <taxon>Eukaryota</taxon>
        <taxon>Metazoa</taxon>
        <taxon>Spiralia</taxon>
        <taxon>Lophotrochozoa</taxon>
        <taxon>Platyhelminthes</taxon>
        <taxon>Rhabditophora</taxon>
        <taxon>Macrostomorpha</taxon>
        <taxon>Macrostomida</taxon>
        <taxon>Macrostomidae</taxon>
        <taxon>Macrostomum</taxon>
    </lineage>
</organism>
<dbReference type="InterPro" id="IPR051226">
    <property type="entry name" value="PP1_Regulatory_Subunit"/>
</dbReference>
<dbReference type="PANTHER" id="PTHR24179">
    <property type="entry name" value="PROTEIN PHOSPHATASE 1 REGULATORY SUBUNIT 12"/>
    <property type="match status" value="1"/>
</dbReference>
<dbReference type="PANTHER" id="PTHR24179:SF29">
    <property type="entry name" value="LD46604P"/>
    <property type="match status" value="1"/>
</dbReference>
<dbReference type="GO" id="GO:0017020">
    <property type="term" value="F:myosin phosphatase regulator activity"/>
    <property type="evidence" value="ECO:0007669"/>
    <property type="project" value="TreeGrafter"/>
</dbReference>
<proteinExistence type="predicted"/>
<dbReference type="AlphaFoldDB" id="A0A1I8FJD3"/>
<name>A0A1I8FJD3_9PLAT</name>
<protein>
    <submittedName>
        <fullName evidence="4">ANK_REP_REGION domain-containing protein</fullName>
    </submittedName>
</protein>
<dbReference type="GO" id="GO:0005737">
    <property type="term" value="C:cytoplasm"/>
    <property type="evidence" value="ECO:0007669"/>
    <property type="project" value="TreeGrafter"/>
</dbReference>
<evidence type="ECO:0000256" key="1">
    <source>
        <dbReference type="ARBA" id="ARBA00022737"/>
    </source>
</evidence>
<dbReference type="InterPro" id="IPR036770">
    <property type="entry name" value="Ankyrin_rpt-contain_sf"/>
</dbReference>
<dbReference type="Proteomes" id="UP000095280">
    <property type="component" value="Unplaced"/>
</dbReference>
<evidence type="ECO:0000256" key="2">
    <source>
        <dbReference type="SAM" id="MobiDB-lite"/>
    </source>
</evidence>
<keyword evidence="1" id="KW-0677">Repeat</keyword>
<dbReference type="SUPFAM" id="SSF48403">
    <property type="entry name" value="Ankyrin repeat"/>
    <property type="match status" value="1"/>
</dbReference>
<dbReference type="GO" id="GO:0004857">
    <property type="term" value="F:enzyme inhibitor activity"/>
    <property type="evidence" value="ECO:0007669"/>
    <property type="project" value="TreeGrafter"/>
</dbReference>